<dbReference type="Proteomes" id="UP000062519">
    <property type="component" value="Chromosome 2"/>
</dbReference>
<dbReference type="AlphaFoldDB" id="A0A1B4FPL0"/>
<gene>
    <name evidence="1" type="ORF">WS70_28615</name>
</gene>
<organism evidence="1 2">
    <name type="scientific">Burkholderia mayonis</name>
    <dbReference type="NCBI Taxonomy" id="1385591"/>
    <lineage>
        <taxon>Bacteria</taxon>
        <taxon>Pseudomonadati</taxon>
        <taxon>Pseudomonadota</taxon>
        <taxon>Betaproteobacteria</taxon>
        <taxon>Burkholderiales</taxon>
        <taxon>Burkholderiaceae</taxon>
        <taxon>Burkholderia</taxon>
        <taxon>pseudomallei group</taxon>
    </lineage>
</organism>
<evidence type="ECO:0000313" key="1">
    <source>
        <dbReference type="EMBL" id="AOJ05617.1"/>
    </source>
</evidence>
<protein>
    <submittedName>
        <fullName evidence="1">Uncharacterized protein</fullName>
    </submittedName>
</protein>
<accession>A0A1B4FPL0</accession>
<evidence type="ECO:0000313" key="2">
    <source>
        <dbReference type="Proteomes" id="UP000062519"/>
    </source>
</evidence>
<dbReference type="RefSeq" id="WP_059472293.1">
    <property type="nucleotide sequence ID" value="NZ_CP013387.1"/>
</dbReference>
<name>A0A1B4FPL0_9BURK</name>
<dbReference type="KEGG" id="buu:WS70_28615"/>
<dbReference type="EMBL" id="CP013387">
    <property type="protein sequence ID" value="AOJ05617.1"/>
    <property type="molecule type" value="Genomic_DNA"/>
</dbReference>
<sequence>MLEVPFIIHLASAPPPRRFVATVSYSPGARERRKQTGGDPLPVRRQMLEAWPVPLFLAEVLRKLAVLRAFVCSSRYI</sequence>
<reference evidence="1 2" key="1">
    <citation type="submission" date="2015-12" db="EMBL/GenBank/DDBJ databases">
        <title>Diversity of Burkholderia near neighbor genomes.</title>
        <authorList>
            <person name="Sahl J."/>
            <person name="Wagner D."/>
            <person name="Keim P."/>
        </authorList>
    </citation>
    <scope>NUCLEOTIDE SEQUENCE [LARGE SCALE GENOMIC DNA]</scope>
    <source>
        <strain evidence="1 2">BDU6</strain>
    </source>
</reference>
<keyword evidence="2" id="KW-1185">Reference proteome</keyword>
<proteinExistence type="predicted"/>